<evidence type="ECO:0000256" key="1">
    <source>
        <dbReference type="SAM" id="Coils"/>
    </source>
</evidence>
<dbReference type="AlphaFoldDB" id="A0A6L2PMB9"/>
<dbReference type="Proteomes" id="UP000502823">
    <property type="component" value="Unassembled WGS sequence"/>
</dbReference>
<accession>A0A6L2PMB9</accession>
<gene>
    <name evidence="2" type="ORF">Cfor_02049</name>
</gene>
<dbReference type="EMBL" id="BLKM01000354">
    <property type="protein sequence ID" value="GFG32252.1"/>
    <property type="molecule type" value="Genomic_DNA"/>
</dbReference>
<reference evidence="3" key="1">
    <citation type="submission" date="2020-01" db="EMBL/GenBank/DDBJ databases">
        <title>Draft genome sequence of the Termite Coptotermes fromosanus.</title>
        <authorList>
            <person name="Itakura S."/>
            <person name="Yosikawa Y."/>
            <person name="Umezawa K."/>
        </authorList>
    </citation>
    <scope>NUCLEOTIDE SEQUENCE [LARGE SCALE GENOMIC DNA]</scope>
</reference>
<proteinExistence type="predicted"/>
<feature type="coiled-coil region" evidence="1">
    <location>
        <begin position="133"/>
        <end position="160"/>
    </location>
</feature>
<name>A0A6L2PMB9_COPFO</name>
<keyword evidence="3" id="KW-1185">Reference proteome</keyword>
<evidence type="ECO:0000313" key="3">
    <source>
        <dbReference type="Proteomes" id="UP000502823"/>
    </source>
</evidence>
<dbReference type="OrthoDB" id="8191214at2759"/>
<organism evidence="2 3">
    <name type="scientific">Coptotermes formosanus</name>
    <name type="common">Formosan subterranean termite</name>
    <dbReference type="NCBI Taxonomy" id="36987"/>
    <lineage>
        <taxon>Eukaryota</taxon>
        <taxon>Metazoa</taxon>
        <taxon>Ecdysozoa</taxon>
        <taxon>Arthropoda</taxon>
        <taxon>Hexapoda</taxon>
        <taxon>Insecta</taxon>
        <taxon>Pterygota</taxon>
        <taxon>Neoptera</taxon>
        <taxon>Polyneoptera</taxon>
        <taxon>Dictyoptera</taxon>
        <taxon>Blattodea</taxon>
        <taxon>Blattoidea</taxon>
        <taxon>Termitoidae</taxon>
        <taxon>Rhinotermitidae</taxon>
        <taxon>Coptotermes</taxon>
    </lineage>
</organism>
<dbReference type="InParanoid" id="A0A6L2PMB9"/>
<evidence type="ECO:0000313" key="2">
    <source>
        <dbReference type="EMBL" id="GFG32252.1"/>
    </source>
</evidence>
<protein>
    <submittedName>
        <fullName evidence="2">Uncharacterized protein</fullName>
    </submittedName>
</protein>
<keyword evidence="1" id="KW-0175">Coiled coil</keyword>
<sequence>MASSGIDFRCTICDRKICAESYPCTIRNRHAYVSGISDCVQKTDQGMKCALVCSCGEYVGEFIACRKGLKYCLDLEKVRRCSVRSSEHIDAEGVCPHQTTVALQTEFGASTLSRKLDCDGNKPVMNPTVCGEEARKEDEIMQLKQTVAALEQMVQSMEERNIKKFKDMCGTLLKQKLEIQRLQEIIWALHPEVDLNPAFSVNTKASYFASASARSFGDLNVDED</sequence>
<comment type="caution">
    <text evidence="2">The sequence shown here is derived from an EMBL/GenBank/DDBJ whole genome shotgun (WGS) entry which is preliminary data.</text>
</comment>